<evidence type="ECO:0000256" key="2">
    <source>
        <dbReference type="ARBA" id="ARBA00008657"/>
    </source>
</evidence>
<evidence type="ECO:0000313" key="7">
    <source>
        <dbReference type="Proteomes" id="UP001595617"/>
    </source>
</evidence>
<evidence type="ECO:0000256" key="1">
    <source>
        <dbReference type="ARBA" id="ARBA00004453"/>
    </source>
</evidence>
<dbReference type="InterPro" id="IPR007476">
    <property type="entry name" value="RdgC"/>
</dbReference>
<dbReference type="PANTHER" id="PTHR38103:SF1">
    <property type="entry name" value="RECOMBINATION-ASSOCIATED PROTEIN RDGC"/>
    <property type="match status" value="1"/>
</dbReference>
<comment type="similarity">
    <text evidence="2">Belongs to the RdgC family.</text>
</comment>
<reference evidence="7" key="1">
    <citation type="journal article" date="2019" name="Int. J. Syst. Evol. Microbiol.">
        <title>The Global Catalogue of Microorganisms (GCM) 10K type strain sequencing project: providing services to taxonomists for standard genome sequencing and annotation.</title>
        <authorList>
            <consortium name="The Broad Institute Genomics Platform"/>
            <consortium name="The Broad Institute Genome Sequencing Center for Infectious Disease"/>
            <person name="Wu L."/>
            <person name="Ma J."/>
        </authorList>
    </citation>
    <scope>NUCLEOTIDE SEQUENCE [LARGE SCALE GENOMIC DNA]</scope>
    <source>
        <strain evidence="7">IBRC 10765</strain>
    </source>
</reference>
<keyword evidence="7" id="KW-1185">Reference proteome</keyword>
<dbReference type="RefSeq" id="WP_380696295.1">
    <property type="nucleotide sequence ID" value="NZ_JBHRYR010000003.1"/>
</dbReference>
<accession>A0ABV7ZYQ1</accession>
<organism evidence="6 7">
    <name type="scientific">Saccharospirillum mangrovi</name>
    <dbReference type="NCBI Taxonomy" id="2161747"/>
    <lineage>
        <taxon>Bacteria</taxon>
        <taxon>Pseudomonadati</taxon>
        <taxon>Pseudomonadota</taxon>
        <taxon>Gammaproteobacteria</taxon>
        <taxon>Oceanospirillales</taxon>
        <taxon>Saccharospirillaceae</taxon>
        <taxon>Saccharospirillum</taxon>
    </lineage>
</organism>
<comment type="caution">
    <text evidence="6">The sequence shown here is derived from an EMBL/GenBank/DDBJ whole genome shotgun (WGS) entry which is preliminary data.</text>
</comment>
<protein>
    <recommendedName>
        <fullName evidence="3">Recombination-associated protein RdgC</fullName>
    </recommendedName>
</protein>
<keyword evidence="4" id="KW-0963">Cytoplasm</keyword>
<name>A0ABV7ZYQ1_9GAMM</name>
<proteinExistence type="inferred from homology"/>
<evidence type="ECO:0000256" key="5">
    <source>
        <dbReference type="ARBA" id="ARBA00023172"/>
    </source>
</evidence>
<dbReference type="PANTHER" id="PTHR38103">
    <property type="entry name" value="RECOMBINATION-ASSOCIATED PROTEIN RDGC"/>
    <property type="match status" value="1"/>
</dbReference>
<dbReference type="EMBL" id="JBHRYR010000003">
    <property type="protein sequence ID" value="MFC3853285.1"/>
    <property type="molecule type" value="Genomic_DNA"/>
</dbReference>
<evidence type="ECO:0000256" key="3">
    <source>
        <dbReference type="ARBA" id="ARBA00022296"/>
    </source>
</evidence>
<evidence type="ECO:0000313" key="6">
    <source>
        <dbReference type="EMBL" id="MFC3853285.1"/>
    </source>
</evidence>
<dbReference type="Proteomes" id="UP001595617">
    <property type="component" value="Unassembled WGS sequence"/>
</dbReference>
<evidence type="ECO:0000256" key="4">
    <source>
        <dbReference type="ARBA" id="ARBA00022490"/>
    </source>
</evidence>
<gene>
    <name evidence="6" type="ORF">ACFOOG_10620</name>
</gene>
<comment type="subcellular location">
    <subcellularLocation>
        <location evidence="1">Cytoplasm</location>
        <location evidence="1">Nucleoid</location>
    </subcellularLocation>
</comment>
<keyword evidence="5" id="KW-0233">DNA recombination</keyword>
<dbReference type="Pfam" id="PF04381">
    <property type="entry name" value="RdgC"/>
    <property type="match status" value="1"/>
</dbReference>
<dbReference type="NCBIfam" id="NF001464">
    <property type="entry name" value="PRK00321.1-5"/>
    <property type="match status" value="1"/>
</dbReference>
<sequence>MWFKNAFVYQVRDSEFLRRLTSPRDLSPHAFHNCLPTQPVSMGLIAPHPEMTDLQLSTKQFLVWQLRREERLLPSSVVNEVLAERVAEVQRKEDRRVGRNEKMDLKDEVTLDLLPRAFTRSQRHLVIVDLEAGWLFVQCGSEARADDITAFLRDALGELPIVPLGSLCQPEPVVADWLINNNLPAGVTVMDELGLKHGTEDGVIKVRQLPWDSEEVQTLLNAGYRPSEVLLNWNEQVTVLLNDKCVFKRLKYSDDMLEQAAQEGGDSAIAEWEAGLHIMTAALRDLANQSLGWFKAAN</sequence>